<dbReference type="SUPFAM" id="SSF100910">
    <property type="entry name" value="Chemosensory protein Csp2"/>
    <property type="match status" value="1"/>
</dbReference>
<feature type="chain" id="PRO_5007065560" evidence="2">
    <location>
        <begin position="21"/>
        <end position="133"/>
    </location>
</feature>
<organism evidence="3">
    <name type="scientific">Blattella germanica</name>
    <name type="common">German cockroach</name>
    <name type="synonym">Blatta germanica</name>
    <dbReference type="NCBI Taxonomy" id="6973"/>
    <lineage>
        <taxon>Eukaryota</taxon>
        <taxon>Metazoa</taxon>
        <taxon>Ecdysozoa</taxon>
        <taxon>Arthropoda</taxon>
        <taxon>Hexapoda</taxon>
        <taxon>Insecta</taxon>
        <taxon>Pterygota</taxon>
        <taxon>Neoptera</taxon>
        <taxon>Polyneoptera</taxon>
        <taxon>Dictyoptera</taxon>
        <taxon>Blattodea</taxon>
        <taxon>Blaberoidea</taxon>
        <taxon>Blattellidae</taxon>
        <taxon>Blattella</taxon>
    </lineage>
</organism>
<reference evidence="3" key="1">
    <citation type="submission" date="2015-08" db="EMBL/GenBank/DDBJ databases">
        <title>Transcriptome-Based Identification and Expression Profiles of Chemosensory Genes in German Cockroach, Blattella germanica.</title>
        <authorList>
            <person name="Niu D.-J."/>
        </authorList>
    </citation>
    <scope>NUCLEOTIDE SEQUENCE</scope>
</reference>
<dbReference type="InterPro" id="IPR005055">
    <property type="entry name" value="A10/PebIII"/>
</dbReference>
<dbReference type="OrthoDB" id="6344725at2759"/>
<evidence type="ECO:0000256" key="2">
    <source>
        <dbReference type="SAM" id="SignalP"/>
    </source>
</evidence>
<accession>A0A0X8DBL2</accession>
<dbReference type="PANTHER" id="PTHR11257">
    <property type="entry name" value="CHEMOSENSORY PROTEIN-RELATED"/>
    <property type="match status" value="1"/>
</dbReference>
<sequence>MRQEVLLLGVLCALSVRVASAPAGDKYSSRFESLDVDAILQSERLVQNYFKCLMDRGPCTREGTELKTVIPEALVTECAKCSDIQKKQAGKVMAFVQLKHPDMWEQVLDKYDPEGNFRKKYGYNEDDEEDEEK</sequence>
<name>A0A0X8DBL2_BLAGE</name>
<dbReference type="EMBL" id="KT381695">
    <property type="protein sequence ID" value="AMA98186.1"/>
    <property type="molecule type" value="mRNA"/>
</dbReference>
<evidence type="ECO:0000313" key="3">
    <source>
        <dbReference type="EMBL" id="AMA98186.1"/>
    </source>
</evidence>
<feature type="compositionally biased region" description="Acidic residues" evidence="1">
    <location>
        <begin position="124"/>
        <end position="133"/>
    </location>
</feature>
<dbReference type="InterPro" id="IPR036682">
    <property type="entry name" value="OS_D_A10/PebIII_sf"/>
</dbReference>
<feature type="signal peptide" evidence="2">
    <location>
        <begin position="1"/>
        <end position="20"/>
    </location>
</feature>
<protein>
    <submittedName>
        <fullName evidence="3">Chemosensory protein</fullName>
    </submittedName>
</protein>
<dbReference type="Pfam" id="PF03392">
    <property type="entry name" value="OS-D"/>
    <property type="match status" value="1"/>
</dbReference>
<proteinExistence type="evidence at transcript level"/>
<dbReference type="Gene3D" id="1.10.2080.10">
    <property type="entry name" value="Insect odorant-binding protein A10/Ejaculatory bulb-specific protein 3"/>
    <property type="match status" value="1"/>
</dbReference>
<feature type="region of interest" description="Disordered" evidence="1">
    <location>
        <begin position="114"/>
        <end position="133"/>
    </location>
</feature>
<evidence type="ECO:0000256" key="1">
    <source>
        <dbReference type="SAM" id="MobiDB-lite"/>
    </source>
</evidence>
<dbReference type="PANTHER" id="PTHR11257:SF12">
    <property type="entry name" value="EJACULATORY BULB-SPECIFIC PROTEIN 3-RELATED"/>
    <property type="match status" value="1"/>
</dbReference>
<keyword evidence="2" id="KW-0732">Signal</keyword>
<dbReference type="AlphaFoldDB" id="A0A0X8DBL2"/>